<dbReference type="OrthoDB" id="1431064at2"/>
<sequence>MKHLSDLGELTLGSRLKRMSDQLFEDVDKLYQHSGITISSRCFPILFLLNANGNSGITQLAEQLGQAHSSVSQMSQKLIKAGYIQNKQDPNDTRRRLVGLTEEGLALFQRMVPLWQDIEQSVKAMIHDSGFDLMQGLKQFEIQQSEHSLLSRVEARKAMRESEKVEIIPFESQYRDAFKTLNVEWLEKYFYVEEIDNQVLSNPEEYILDPGGYIFFARYNDEIIGTGALIKSAEGVYELTKMSVTEKYQGLKVGRKIAIRAIEQFLAVAGKTLFLESNSRLKPALHLYETLGFEHQAKKDDSHYQRADVYMVFNPAKFR</sequence>
<gene>
    <name evidence="3" type="ORF">FLL45_17810</name>
</gene>
<dbReference type="GO" id="GO:0003700">
    <property type="term" value="F:DNA-binding transcription factor activity"/>
    <property type="evidence" value="ECO:0007669"/>
    <property type="project" value="InterPro"/>
</dbReference>
<evidence type="ECO:0000259" key="1">
    <source>
        <dbReference type="PROSITE" id="PS50995"/>
    </source>
</evidence>
<dbReference type="SUPFAM" id="SSF46785">
    <property type="entry name" value="Winged helix' DNA-binding domain"/>
    <property type="match status" value="1"/>
</dbReference>
<dbReference type="PROSITE" id="PS50995">
    <property type="entry name" value="HTH_MARR_2"/>
    <property type="match status" value="1"/>
</dbReference>
<dbReference type="PANTHER" id="PTHR33164">
    <property type="entry name" value="TRANSCRIPTIONAL REGULATOR, MARR FAMILY"/>
    <property type="match status" value="1"/>
</dbReference>
<evidence type="ECO:0000313" key="4">
    <source>
        <dbReference type="Proteomes" id="UP000317839"/>
    </source>
</evidence>
<dbReference type="Pfam" id="PF01047">
    <property type="entry name" value="MarR"/>
    <property type="match status" value="1"/>
</dbReference>
<dbReference type="InterPro" id="IPR000182">
    <property type="entry name" value="GNAT_dom"/>
</dbReference>
<dbReference type="EMBL" id="VIKR01000005">
    <property type="protein sequence ID" value="TQV72078.1"/>
    <property type="molecule type" value="Genomic_DNA"/>
</dbReference>
<dbReference type="Gene3D" id="3.40.630.30">
    <property type="match status" value="1"/>
</dbReference>
<organism evidence="3 4">
    <name type="scientific">Aliikangiella marina</name>
    <dbReference type="NCBI Taxonomy" id="1712262"/>
    <lineage>
        <taxon>Bacteria</taxon>
        <taxon>Pseudomonadati</taxon>
        <taxon>Pseudomonadota</taxon>
        <taxon>Gammaproteobacteria</taxon>
        <taxon>Oceanospirillales</taxon>
        <taxon>Pleioneaceae</taxon>
        <taxon>Aliikangiella</taxon>
    </lineage>
</organism>
<dbReference type="Proteomes" id="UP000317839">
    <property type="component" value="Unassembled WGS sequence"/>
</dbReference>
<dbReference type="Gene3D" id="1.10.10.10">
    <property type="entry name" value="Winged helix-like DNA-binding domain superfamily/Winged helix DNA-binding domain"/>
    <property type="match status" value="1"/>
</dbReference>
<dbReference type="InterPro" id="IPR016181">
    <property type="entry name" value="Acyl_CoA_acyltransferase"/>
</dbReference>
<evidence type="ECO:0000259" key="2">
    <source>
        <dbReference type="PROSITE" id="PS51186"/>
    </source>
</evidence>
<dbReference type="SUPFAM" id="SSF55729">
    <property type="entry name" value="Acyl-CoA N-acyltransferases (Nat)"/>
    <property type="match status" value="1"/>
</dbReference>
<keyword evidence="4" id="KW-1185">Reference proteome</keyword>
<proteinExistence type="predicted"/>
<dbReference type="GO" id="GO:0016747">
    <property type="term" value="F:acyltransferase activity, transferring groups other than amino-acyl groups"/>
    <property type="evidence" value="ECO:0007669"/>
    <property type="project" value="InterPro"/>
</dbReference>
<dbReference type="InterPro" id="IPR039422">
    <property type="entry name" value="MarR/SlyA-like"/>
</dbReference>
<comment type="caution">
    <text evidence="3">The sequence shown here is derived from an EMBL/GenBank/DDBJ whole genome shotgun (WGS) entry which is preliminary data.</text>
</comment>
<dbReference type="PROSITE" id="PS51186">
    <property type="entry name" value="GNAT"/>
    <property type="match status" value="1"/>
</dbReference>
<dbReference type="PANTHER" id="PTHR33164:SF43">
    <property type="entry name" value="HTH-TYPE TRANSCRIPTIONAL REPRESSOR YETL"/>
    <property type="match status" value="1"/>
</dbReference>
<protein>
    <submittedName>
        <fullName evidence="3">MarR family transcriptional regulator</fullName>
    </submittedName>
</protein>
<dbReference type="AlphaFoldDB" id="A0A545T4H8"/>
<dbReference type="SMART" id="SM00347">
    <property type="entry name" value="HTH_MARR"/>
    <property type="match status" value="1"/>
</dbReference>
<feature type="domain" description="HTH marR-type" evidence="1">
    <location>
        <begin position="9"/>
        <end position="155"/>
    </location>
</feature>
<dbReference type="Pfam" id="PF00583">
    <property type="entry name" value="Acetyltransf_1"/>
    <property type="match status" value="1"/>
</dbReference>
<dbReference type="RefSeq" id="WP_142943406.1">
    <property type="nucleotide sequence ID" value="NZ_VIKR01000005.1"/>
</dbReference>
<evidence type="ECO:0000313" key="3">
    <source>
        <dbReference type="EMBL" id="TQV72078.1"/>
    </source>
</evidence>
<dbReference type="InterPro" id="IPR036390">
    <property type="entry name" value="WH_DNA-bd_sf"/>
</dbReference>
<dbReference type="GO" id="GO:0006950">
    <property type="term" value="P:response to stress"/>
    <property type="evidence" value="ECO:0007669"/>
    <property type="project" value="TreeGrafter"/>
</dbReference>
<dbReference type="InterPro" id="IPR036388">
    <property type="entry name" value="WH-like_DNA-bd_sf"/>
</dbReference>
<reference evidence="3 4" key="1">
    <citation type="submission" date="2019-06" db="EMBL/GenBank/DDBJ databases">
        <title>Draft genome of Aliikangiella marina GYP-15.</title>
        <authorList>
            <person name="Wang G."/>
        </authorList>
    </citation>
    <scope>NUCLEOTIDE SEQUENCE [LARGE SCALE GENOMIC DNA]</scope>
    <source>
        <strain evidence="3 4">GYP-15</strain>
    </source>
</reference>
<dbReference type="InterPro" id="IPR000835">
    <property type="entry name" value="HTH_MarR-typ"/>
</dbReference>
<dbReference type="CDD" id="cd04301">
    <property type="entry name" value="NAT_SF"/>
    <property type="match status" value="1"/>
</dbReference>
<name>A0A545T4H8_9GAMM</name>
<accession>A0A545T4H8</accession>
<feature type="domain" description="N-acetyltransferase" evidence="2">
    <location>
        <begin position="176"/>
        <end position="316"/>
    </location>
</feature>